<comment type="subcellular location">
    <subcellularLocation>
        <location evidence="1">Nucleus</location>
    </subcellularLocation>
</comment>
<dbReference type="Pfam" id="PF03791">
    <property type="entry name" value="KNOX2"/>
    <property type="match status" value="1"/>
</dbReference>
<feature type="domain" description="KNOX1" evidence="4">
    <location>
        <begin position="87"/>
        <end position="131"/>
    </location>
</feature>
<keyword evidence="2" id="KW-0539">Nucleus</keyword>
<evidence type="ECO:0000256" key="2">
    <source>
        <dbReference type="ARBA" id="ARBA00023242"/>
    </source>
</evidence>
<dbReference type="PANTHER" id="PTHR48452:SF1">
    <property type="entry name" value="FUSED COMPOUND LEAF 1"/>
    <property type="match status" value="1"/>
</dbReference>
<feature type="compositionally biased region" description="Low complexity" evidence="3">
    <location>
        <begin position="18"/>
        <end position="31"/>
    </location>
</feature>
<dbReference type="InterPro" id="IPR005540">
    <property type="entry name" value="KNOX1"/>
</dbReference>
<dbReference type="AlphaFoldDB" id="A0A8K0N146"/>
<feature type="region of interest" description="Disordered" evidence="3">
    <location>
        <begin position="1"/>
        <end position="31"/>
    </location>
</feature>
<dbReference type="PANTHER" id="PTHR48452">
    <property type="entry name" value="FUSED COMPOUND LEAF 1"/>
    <property type="match status" value="1"/>
</dbReference>
<reference evidence="6" key="2">
    <citation type="submission" date="2019-07" db="EMBL/GenBank/DDBJ databases">
        <authorList>
            <person name="Yang Y."/>
            <person name="Bocs S."/>
            <person name="Baudouin L."/>
        </authorList>
    </citation>
    <scope>NUCLEOTIDE SEQUENCE</scope>
    <source>
        <tissue evidence="6">Spear leaf of Hainan Tall coconut</tissue>
    </source>
</reference>
<evidence type="ECO:0000313" key="6">
    <source>
        <dbReference type="EMBL" id="KAG1341834.1"/>
    </source>
</evidence>
<accession>A0A8K0N146</accession>
<dbReference type="GO" id="GO:0005634">
    <property type="term" value="C:nucleus"/>
    <property type="evidence" value="ECO:0007669"/>
    <property type="project" value="UniProtKB-SubCell"/>
</dbReference>
<dbReference type="SMART" id="SM01256">
    <property type="entry name" value="KNOX2"/>
    <property type="match status" value="1"/>
</dbReference>
<name>A0A8K0N146_COCNU</name>
<gene>
    <name evidence="6" type="ORF">COCNU_05G000630</name>
</gene>
<comment type="caution">
    <text evidence="6">The sequence shown here is derived from an EMBL/GenBank/DDBJ whole genome shotgun (WGS) entry which is preliminary data.</text>
</comment>
<evidence type="ECO:0000259" key="4">
    <source>
        <dbReference type="SMART" id="SM01255"/>
    </source>
</evidence>
<dbReference type="SMART" id="SM01255">
    <property type="entry name" value="KNOX1"/>
    <property type="match status" value="1"/>
</dbReference>
<evidence type="ECO:0000259" key="5">
    <source>
        <dbReference type="SMART" id="SM01256"/>
    </source>
</evidence>
<evidence type="ECO:0000313" key="7">
    <source>
        <dbReference type="Proteomes" id="UP000797356"/>
    </source>
</evidence>
<keyword evidence="7" id="KW-1185">Reference proteome</keyword>
<dbReference type="GO" id="GO:0003677">
    <property type="term" value="F:DNA binding"/>
    <property type="evidence" value="ECO:0007669"/>
    <property type="project" value="InterPro"/>
</dbReference>
<evidence type="ECO:0000256" key="3">
    <source>
        <dbReference type="SAM" id="MobiDB-lite"/>
    </source>
</evidence>
<sequence length="212" mass="23351">MELSQPEANPRGGRFMYASSSMATASTTATTTPTTVLVAPPTTASLSIYSGSNPKASTFPYLHPSKSEASSSSSSYLYPLPRPTDVDAMKARIISHPHYSNLLNAYMDCQKVGAPPEVADRLSAVARDFEARQRAGMGCRDQPADPELDQFMEAYYHMLVKYREELTRPMQEAMDFLRRVESQFNSLTNGSFRILSGKPPLILVKFVILPGS</sequence>
<dbReference type="Pfam" id="PF03790">
    <property type="entry name" value="KNOX1"/>
    <property type="match status" value="1"/>
</dbReference>
<organism evidence="6 7">
    <name type="scientific">Cocos nucifera</name>
    <name type="common">Coconut palm</name>
    <dbReference type="NCBI Taxonomy" id="13894"/>
    <lineage>
        <taxon>Eukaryota</taxon>
        <taxon>Viridiplantae</taxon>
        <taxon>Streptophyta</taxon>
        <taxon>Embryophyta</taxon>
        <taxon>Tracheophyta</taxon>
        <taxon>Spermatophyta</taxon>
        <taxon>Magnoliopsida</taxon>
        <taxon>Liliopsida</taxon>
        <taxon>Arecaceae</taxon>
        <taxon>Arecoideae</taxon>
        <taxon>Cocoseae</taxon>
        <taxon>Attaleinae</taxon>
        <taxon>Cocos</taxon>
    </lineage>
</organism>
<reference evidence="6" key="1">
    <citation type="journal article" date="2017" name="Gigascience">
        <title>The genome draft of coconut (Cocos nucifera).</title>
        <authorList>
            <person name="Xiao Y."/>
            <person name="Xu P."/>
            <person name="Fan H."/>
            <person name="Baudouin L."/>
            <person name="Xia W."/>
            <person name="Bocs S."/>
            <person name="Xu J."/>
            <person name="Li Q."/>
            <person name="Guo A."/>
            <person name="Zhou L."/>
            <person name="Li J."/>
            <person name="Wu Y."/>
            <person name="Ma Z."/>
            <person name="Armero A."/>
            <person name="Issali A.E."/>
            <person name="Liu N."/>
            <person name="Peng M."/>
            <person name="Yang Y."/>
        </authorList>
    </citation>
    <scope>NUCLEOTIDE SEQUENCE</scope>
    <source>
        <tissue evidence="6">Spear leaf of Hainan Tall coconut</tissue>
    </source>
</reference>
<dbReference type="EMBL" id="CM017876">
    <property type="protein sequence ID" value="KAG1341834.1"/>
    <property type="molecule type" value="Genomic_DNA"/>
</dbReference>
<evidence type="ECO:0000256" key="1">
    <source>
        <dbReference type="ARBA" id="ARBA00004123"/>
    </source>
</evidence>
<dbReference type="Proteomes" id="UP000797356">
    <property type="component" value="Chromosome 5"/>
</dbReference>
<feature type="domain" description="KNOX2" evidence="5">
    <location>
        <begin position="138"/>
        <end position="189"/>
    </location>
</feature>
<proteinExistence type="predicted"/>
<dbReference type="InterPro" id="IPR005541">
    <property type="entry name" value="KNOX2"/>
</dbReference>
<dbReference type="OrthoDB" id="10056939at2759"/>
<protein>
    <submittedName>
        <fullName evidence="6">Putative homeotic protein knotted-1</fullName>
    </submittedName>
</protein>